<sequence>MSTSRYPQGSGQLETFNNIVLDCLKKGLEGAEEKWIDELPELLWAYRTTKRRSIDKIPYSLAYKSEAIIHLHIYVPSICIEVGSIGQNSKQMKVNIDLLEGE</sequence>
<dbReference type="EMBL" id="JAJFAZ020000008">
    <property type="protein sequence ID" value="KAI5313989.1"/>
    <property type="molecule type" value="Genomic_DNA"/>
</dbReference>
<dbReference type="GO" id="GO:0003676">
    <property type="term" value="F:nucleic acid binding"/>
    <property type="evidence" value="ECO:0007669"/>
    <property type="project" value="InterPro"/>
</dbReference>
<gene>
    <name evidence="1" type="ORF">L3X38_043165</name>
</gene>
<accession>A0AAD4YM86</accession>
<protein>
    <recommendedName>
        <fullName evidence="3">Transposable element protein</fullName>
    </recommendedName>
</protein>
<proteinExistence type="predicted"/>
<dbReference type="PANTHER" id="PTHR48475">
    <property type="entry name" value="RIBONUCLEASE H"/>
    <property type="match status" value="1"/>
</dbReference>
<evidence type="ECO:0000313" key="2">
    <source>
        <dbReference type="Proteomes" id="UP001054821"/>
    </source>
</evidence>
<dbReference type="SUPFAM" id="SSF53098">
    <property type="entry name" value="Ribonuclease H-like"/>
    <property type="match status" value="1"/>
</dbReference>
<keyword evidence="2" id="KW-1185">Reference proteome</keyword>
<comment type="caution">
    <text evidence="1">The sequence shown here is derived from an EMBL/GenBank/DDBJ whole genome shotgun (WGS) entry which is preliminary data.</text>
</comment>
<dbReference type="InterPro" id="IPR012337">
    <property type="entry name" value="RNaseH-like_sf"/>
</dbReference>
<dbReference type="PANTHER" id="PTHR48475:SF2">
    <property type="entry name" value="RIBONUCLEASE H"/>
    <property type="match status" value="1"/>
</dbReference>
<organism evidence="1 2">
    <name type="scientific">Prunus dulcis</name>
    <name type="common">Almond</name>
    <name type="synonym">Amygdalus dulcis</name>
    <dbReference type="NCBI Taxonomy" id="3755"/>
    <lineage>
        <taxon>Eukaryota</taxon>
        <taxon>Viridiplantae</taxon>
        <taxon>Streptophyta</taxon>
        <taxon>Embryophyta</taxon>
        <taxon>Tracheophyta</taxon>
        <taxon>Spermatophyta</taxon>
        <taxon>Magnoliopsida</taxon>
        <taxon>eudicotyledons</taxon>
        <taxon>Gunneridae</taxon>
        <taxon>Pentapetalae</taxon>
        <taxon>rosids</taxon>
        <taxon>fabids</taxon>
        <taxon>Rosales</taxon>
        <taxon>Rosaceae</taxon>
        <taxon>Amygdaloideae</taxon>
        <taxon>Amygdaleae</taxon>
        <taxon>Prunus</taxon>
    </lineage>
</organism>
<dbReference type="Proteomes" id="UP001054821">
    <property type="component" value="Chromosome 8"/>
</dbReference>
<dbReference type="InterPro" id="IPR036397">
    <property type="entry name" value="RNaseH_sf"/>
</dbReference>
<dbReference type="AlphaFoldDB" id="A0AAD4YM86"/>
<dbReference type="Gene3D" id="3.30.420.10">
    <property type="entry name" value="Ribonuclease H-like superfamily/Ribonuclease H"/>
    <property type="match status" value="1"/>
</dbReference>
<name>A0AAD4YM86_PRUDU</name>
<reference evidence="1 2" key="1">
    <citation type="journal article" date="2022" name="G3 (Bethesda)">
        <title>Whole-genome sequence and methylome profiling of the almond [Prunus dulcis (Mill.) D.A. Webb] cultivar 'Nonpareil'.</title>
        <authorList>
            <person name="D'Amico-Willman K.M."/>
            <person name="Ouma W.Z."/>
            <person name="Meulia T."/>
            <person name="Sideli G.M."/>
            <person name="Gradziel T.M."/>
            <person name="Fresnedo-Ramirez J."/>
        </authorList>
    </citation>
    <scope>NUCLEOTIDE SEQUENCE [LARGE SCALE GENOMIC DNA]</scope>
    <source>
        <strain evidence="1">Clone GOH B32 T37-40</strain>
    </source>
</reference>
<evidence type="ECO:0008006" key="3">
    <source>
        <dbReference type="Google" id="ProtNLM"/>
    </source>
</evidence>
<evidence type="ECO:0000313" key="1">
    <source>
        <dbReference type="EMBL" id="KAI5313989.1"/>
    </source>
</evidence>